<protein>
    <submittedName>
        <fullName evidence="2">Uncharacterized protein</fullName>
    </submittedName>
</protein>
<dbReference type="AlphaFoldDB" id="A0AAV2KZY4"/>
<proteinExistence type="predicted"/>
<sequence length="128" mass="14249">MVPLQHHQINDIQTNPAEELGQGKATAKMCQQFLEIHRLSSLSHVSLAQRLVSRLPLRFEVSGRSGGFPAPARILSSSNQRRGEAQGPGEEEEPAVTFEQWGKRRDRSGHRSHQVCVSSLTHYQGLTV</sequence>
<feature type="region of interest" description="Disordered" evidence="1">
    <location>
        <begin position="1"/>
        <end position="23"/>
    </location>
</feature>
<feature type="compositionally biased region" description="Basic residues" evidence="1">
    <location>
        <begin position="104"/>
        <end position="113"/>
    </location>
</feature>
<accession>A0AAV2KZY4</accession>
<gene>
    <name evidence="2" type="ORF">KC01_LOCUS22098</name>
</gene>
<dbReference type="EMBL" id="OZ035824">
    <property type="protein sequence ID" value="CAL1592914.1"/>
    <property type="molecule type" value="Genomic_DNA"/>
</dbReference>
<keyword evidence="3" id="KW-1185">Reference proteome</keyword>
<evidence type="ECO:0000313" key="3">
    <source>
        <dbReference type="Proteomes" id="UP001497482"/>
    </source>
</evidence>
<reference evidence="2 3" key="1">
    <citation type="submission" date="2024-04" db="EMBL/GenBank/DDBJ databases">
        <authorList>
            <person name="Waldvogel A.-M."/>
            <person name="Schoenle A."/>
        </authorList>
    </citation>
    <scope>NUCLEOTIDE SEQUENCE [LARGE SCALE GENOMIC DNA]</scope>
</reference>
<evidence type="ECO:0000256" key="1">
    <source>
        <dbReference type="SAM" id="MobiDB-lite"/>
    </source>
</evidence>
<feature type="region of interest" description="Disordered" evidence="1">
    <location>
        <begin position="68"/>
        <end position="113"/>
    </location>
</feature>
<evidence type="ECO:0000313" key="2">
    <source>
        <dbReference type="EMBL" id="CAL1592914.1"/>
    </source>
</evidence>
<dbReference type="Proteomes" id="UP001497482">
    <property type="component" value="Chromosome 2"/>
</dbReference>
<name>A0AAV2KZY4_KNICA</name>
<organism evidence="2 3">
    <name type="scientific">Knipowitschia caucasica</name>
    <name type="common">Caucasian dwarf goby</name>
    <name type="synonym">Pomatoschistus caucasicus</name>
    <dbReference type="NCBI Taxonomy" id="637954"/>
    <lineage>
        <taxon>Eukaryota</taxon>
        <taxon>Metazoa</taxon>
        <taxon>Chordata</taxon>
        <taxon>Craniata</taxon>
        <taxon>Vertebrata</taxon>
        <taxon>Euteleostomi</taxon>
        <taxon>Actinopterygii</taxon>
        <taxon>Neopterygii</taxon>
        <taxon>Teleostei</taxon>
        <taxon>Neoteleostei</taxon>
        <taxon>Acanthomorphata</taxon>
        <taxon>Gobiaria</taxon>
        <taxon>Gobiiformes</taxon>
        <taxon>Gobioidei</taxon>
        <taxon>Gobiidae</taxon>
        <taxon>Gobiinae</taxon>
        <taxon>Knipowitschia</taxon>
    </lineage>
</organism>